<reference evidence="3" key="2">
    <citation type="journal article" date="2017" name="Genome Biol. Evol.">
        <title>Comparative genomic analysis identifies a Campylobacter clade deficient in selenium metabolism.</title>
        <authorList>
            <person name="Miller W.G."/>
            <person name="Yee E."/>
            <person name="Lopes B.S."/>
            <person name="Chapman M.H."/>
            <person name="Huynh S."/>
            <person name="Bono J.L."/>
            <person name="Parker C.T."/>
            <person name="Strachan N.J.C."/>
            <person name="Forbes K.J."/>
        </authorList>
    </citation>
    <scope>NUCLEOTIDE SEQUENCE [LARGE SCALE GENOMIC DNA]</scope>
    <source>
        <strain evidence="3">NCTC 13004</strain>
    </source>
</reference>
<proteinExistence type="predicted"/>
<gene>
    <name evidence="2" type="ORF">CLAN_0538</name>
</gene>
<dbReference type="Proteomes" id="UP000202031">
    <property type="component" value="Chromosome"/>
</dbReference>
<evidence type="ECO:0000313" key="2">
    <source>
        <dbReference type="EMBL" id="ARQ97287.1"/>
    </source>
</evidence>
<dbReference type="KEGG" id="clx:CLAN_0538"/>
<feature type="transmembrane region" description="Helical" evidence="1">
    <location>
        <begin position="21"/>
        <end position="41"/>
    </location>
</feature>
<keyword evidence="1" id="KW-0472">Membrane</keyword>
<dbReference type="RefSeq" id="WP_100590522.1">
    <property type="nucleotide sequence ID" value="NZ_CP015578.1"/>
</dbReference>
<sequence length="93" mass="10993">MTDKENLLQQNNQRIKNENNLNFKSLLTGYAILLLILALSLPKVYFSNEIYYTSKDIAELKSKLNVLKEEHKLLKKDLEFIRYKNQIIDNMSD</sequence>
<dbReference type="GeneID" id="46921012"/>
<accession>A0A1X9SM16</accession>
<keyword evidence="1" id="KW-0812">Transmembrane</keyword>
<keyword evidence="1" id="KW-1133">Transmembrane helix</keyword>
<evidence type="ECO:0008006" key="4">
    <source>
        <dbReference type="Google" id="ProtNLM"/>
    </source>
</evidence>
<evidence type="ECO:0000256" key="1">
    <source>
        <dbReference type="SAM" id="Phobius"/>
    </source>
</evidence>
<reference evidence="3" key="1">
    <citation type="journal article" date="2017" name="Genome Biol. Evol.">
        <title>Comparative Genomic Analysis Identifies a Campylobacter Clade Deficient in Selenium Metabolism.</title>
        <authorList>
            <person name="Miller W.G."/>
            <person name="Yee E."/>
            <person name="Lopes B.S."/>
            <person name="Chapman M.H."/>
            <person name="Huynh S."/>
            <person name="Bono J.L."/>
            <person name="Parker C.T."/>
            <person name="Strachan N.J.C."/>
            <person name="Forbes K.J."/>
        </authorList>
    </citation>
    <scope>NUCLEOTIDE SEQUENCE [LARGE SCALE GENOMIC DNA]</scope>
    <source>
        <strain evidence="3">NCTC 13004</strain>
    </source>
</reference>
<name>A0A1X9SM16_9BACT</name>
<protein>
    <recommendedName>
        <fullName evidence="4">Septum formation initiator</fullName>
    </recommendedName>
</protein>
<organism evidence="2 3">
    <name type="scientific">Campylobacter lanienae NCTC 13004</name>
    <dbReference type="NCBI Taxonomy" id="1031753"/>
    <lineage>
        <taxon>Bacteria</taxon>
        <taxon>Pseudomonadati</taxon>
        <taxon>Campylobacterota</taxon>
        <taxon>Epsilonproteobacteria</taxon>
        <taxon>Campylobacterales</taxon>
        <taxon>Campylobacteraceae</taxon>
        <taxon>Campylobacter</taxon>
    </lineage>
</organism>
<dbReference type="EMBL" id="CP015578">
    <property type="protein sequence ID" value="ARQ97287.1"/>
    <property type="molecule type" value="Genomic_DNA"/>
</dbReference>
<dbReference type="AlphaFoldDB" id="A0A1X9SM16"/>
<evidence type="ECO:0000313" key="3">
    <source>
        <dbReference type="Proteomes" id="UP000202031"/>
    </source>
</evidence>